<protein>
    <submittedName>
        <fullName evidence="2">Uncharacterized protein</fullName>
    </submittedName>
</protein>
<accession>A0A6C0DTK7</accession>
<keyword evidence="1" id="KW-1133">Transmembrane helix</keyword>
<keyword evidence="1" id="KW-0472">Membrane</keyword>
<feature type="transmembrane region" description="Helical" evidence="1">
    <location>
        <begin position="6"/>
        <end position="24"/>
    </location>
</feature>
<dbReference type="Gene3D" id="3.40.50.1110">
    <property type="entry name" value="SGNH hydrolase"/>
    <property type="match status" value="1"/>
</dbReference>
<reference evidence="2" key="1">
    <citation type="journal article" date="2020" name="Nature">
        <title>Giant virus diversity and host interactions through global metagenomics.</title>
        <authorList>
            <person name="Schulz F."/>
            <person name="Roux S."/>
            <person name="Paez-Espino D."/>
            <person name="Jungbluth S."/>
            <person name="Walsh D.A."/>
            <person name="Denef V.J."/>
            <person name="McMahon K.D."/>
            <person name="Konstantinidis K.T."/>
            <person name="Eloe-Fadrosh E.A."/>
            <person name="Kyrpides N.C."/>
            <person name="Woyke T."/>
        </authorList>
    </citation>
    <scope>NUCLEOTIDE SEQUENCE</scope>
    <source>
        <strain evidence="2">GVMAG-M-3300023174-5</strain>
    </source>
</reference>
<evidence type="ECO:0000256" key="1">
    <source>
        <dbReference type="SAM" id="Phobius"/>
    </source>
</evidence>
<sequence length="228" mass="26318">MKNFYLRVFFLLIVILIFSLYTTYKSKKEGYSSNSTTNTIILLGDSILQNSSYVPHDKSIENIISKKLNSSCHCYAKNNAKTYDIYSQVTNIPLELNNRYTTIFLSAGGNDILDKYVERSDPNLNDFDYLNTIFGAYKNLVKTIKTKMENAKLVLLDVYYPKSAKYLPYKNIITTWNHKIYEYAKENNMEVLRVSTILTKPEDFTLEIEPSETGGEKITDAIVGFYLF</sequence>
<dbReference type="AlphaFoldDB" id="A0A6C0DTK7"/>
<dbReference type="InterPro" id="IPR036514">
    <property type="entry name" value="SGNH_hydro_sf"/>
</dbReference>
<organism evidence="2">
    <name type="scientific">viral metagenome</name>
    <dbReference type="NCBI Taxonomy" id="1070528"/>
    <lineage>
        <taxon>unclassified sequences</taxon>
        <taxon>metagenomes</taxon>
        <taxon>organismal metagenomes</taxon>
    </lineage>
</organism>
<dbReference type="SUPFAM" id="SSF52266">
    <property type="entry name" value="SGNH hydrolase"/>
    <property type="match status" value="1"/>
</dbReference>
<dbReference type="EMBL" id="MN739671">
    <property type="protein sequence ID" value="QHT19934.1"/>
    <property type="molecule type" value="Genomic_DNA"/>
</dbReference>
<proteinExistence type="predicted"/>
<dbReference type="CDD" id="cd00229">
    <property type="entry name" value="SGNH_hydrolase"/>
    <property type="match status" value="1"/>
</dbReference>
<keyword evidence="1" id="KW-0812">Transmembrane</keyword>
<evidence type="ECO:0000313" key="2">
    <source>
        <dbReference type="EMBL" id="QHT19934.1"/>
    </source>
</evidence>
<name>A0A6C0DTK7_9ZZZZ</name>